<organism evidence="2 3">
    <name type="scientific">Liparis tanakae</name>
    <name type="common">Tanaka's snailfish</name>
    <dbReference type="NCBI Taxonomy" id="230148"/>
    <lineage>
        <taxon>Eukaryota</taxon>
        <taxon>Metazoa</taxon>
        <taxon>Chordata</taxon>
        <taxon>Craniata</taxon>
        <taxon>Vertebrata</taxon>
        <taxon>Euteleostomi</taxon>
        <taxon>Actinopterygii</taxon>
        <taxon>Neopterygii</taxon>
        <taxon>Teleostei</taxon>
        <taxon>Neoteleostei</taxon>
        <taxon>Acanthomorphata</taxon>
        <taxon>Eupercaria</taxon>
        <taxon>Perciformes</taxon>
        <taxon>Cottioidei</taxon>
        <taxon>Cottales</taxon>
        <taxon>Liparidae</taxon>
        <taxon>Liparis</taxon>
    </lineage>
</organism>
<evidence type="ECO:0000256" key="1">
    <source>
        <dbReference type="SAM" id="MobiDB-lite"/>
    </source>
</evidence>
<feature type="region of interest" description="Disordered" evidence="1">
    <location>
        <begin position="1"/>
        <end position="31"/>
    </location>
</feature>
<reference evidence="2 3" key="1">
    <citation type="submission" date="2019-03" db="EMBL/GenBank/DDBJ databases">
        <title>First draft genome of Liparis tanakae, snailfish: a comprehensive survey of snailfish specific genes.</title>
        <authorList>
            <person name="Kim W."/>
            <person name="Song I."/>
            <person name="Jeong J.-H."/>
            <person name="Kim D."/>
            <person name="Kim S."/>
            <person name="Ryu S."/>
            <person name="Song J.Y."/>
            <person name="Lee S.K."/>
        </authorList>
    </citation>
    <scope>NUCLEOTIDE SEQUENCE [LARGE SCALE GENOMIC DNA]</scope>
    <source>
        <tissue evidence="2">Muscle</tissue>
    </source>
</reference>
<dbReference type="Proteomes" id="UP000314294">
    <property type="component" value="Unassembled WGS sequence"/>
</dbReference>
<dbReference type="EMBL" id="SRLO01000116">
    <property type="protein sequence ID" value="TNN74315.1"/>
    <property type="molecule type" value="Genomic_DNA"/>
</dbReference>
<protein>
    <submittedName>
        <fullName evidence="2">Uncharacterized protein</fullName>
    </submittedName>
</protein>
<comment type="caution">
    <text evidence="2">The sequence shown here is derived from an EMBL/GenBank/DDBJ whole genome shotgun (WGS) entry which is preliminary data.</text>
</comment>
<accession>A0A4Z2IA90</accession>
<evidence type="ECO:0000313" key="3">
    <source>
        <dbReference type="Proteomes" id="UP000314294"/>
    </source>
</evidence>
<gene>
    <name evidence="2" type="ORF">EYF80_015558</name>
</gene>
<dbReference type="AlphaFoldDB" id="A0A4Z2IA90"/>
<evidence type="ECO:0000313" key="2">
    <source>
        <dbReference type="EMBL" id="TNN74315.1"/>
    </source>
</evidence>
<proteinExistence type="predicted"/>
<name>A0A4Z2IA90_9TELE</name>
<keyword evidence="3" id="KW-1185">Reference proteome</keyword>
<sequence length="250" mass="26730">MAQEAGNPVLTATAGPQTHYSGSGFLQRGDHPLTVTSSTRERHDKYEHEHHQLDVNLCVSLSLVAPGKLASTELTGEGLLARVRADVCGQVVAPTEGAHAYSALEGFVTCVDAEVARELVRAREASVAVLRRTGVGPLVDRGFAGAVGVLPRSDGFEGESLWRRVVLRRVLLPADEPRVDLLLVFERPDGLQRGDGWRVDSDGVHGLEGLVLHHSDLPLMVEKVVVRDHGEKAAIHGGFGCGVIVIARVG</sequence>